<dbReference type="Proteomes" id="UP000197092">
    <property type="component" value="Chromosome 1"/>
</dbReference>
<protein>
    <recommendedName>
        <fullName evidence="2">Glycosyltransferase 2-like domain-containing protein</fullName>
    </recommendedName>
</protein>
<dbReference type="AlphaFoldDB" id="A0AAN1KMC3"/>
<evidence type="ECO:0000259" key="2">
    <source>
        <dbReference type="Pfam" id="PF00535"/>
    </source>
</evidence>
<dbReference type="RefSeq" id="WP_088876333.1">
    <property type="nucleotide sequence ID" value="NZ_CP018308.1"/>
</dbReference>
<feature type="transmembrane region" description="Helical" evidence="1">
    <location>
        <begin position="248"/>
        <end position="269"/>
    </location>
</feature>
<dbReference type="Pfam" id="PF00535">
    <property type="entry name" value="Glycos_transf_2"/>
    <property type="match status" value="1"/>
</dbReference>
<dbReference type="Gene3D" id="3.90.550.10">
    <property type="entry name" value="Spore Coat Polysaccharide Biosynthesis Protein SpsA, Chain A"/>
    <property type="match status" value="1"/>
</dbReference>
<sequence length="285" mass="32671">MELTIIIPHYNDTKRLKRLLSTIPDSASIQVLVIDDMSDSFAIEDCSSNVELLVNDSGEKGAGVCRNIGIEKAKGDWLLFADSDDYYTSNAFSCVFNYVNSDSDLIFFSPVSEVENEPTRACTRHSHYQKLVVNFLADEDDAIRYQYEVPWSKMIKRSLVIDNDIRFDDTMVSNDTIFSLKVGHFASNVTAVDDNIYCVVERLGSLTKVETKERSLTRINVAIRFNAHLAEWHKSKYQVSFSRIFLNFYKSVGIICMIKIFALFIFRGYSIIPRSIKLMMLPWKN</sequence>
<keyword evidence="1" id="KW-0472">Membrane</keyword>
<feature type="domain" description="Glycosyltransferase 2-like" evidence="2">
    <location>
        <begin position="4"/>
        <end position="160"/>
    </location>
</feature>
<gene>
    <name evidence="3" type="ORF">BSZ05_05025</name>
</gene>
<dbReference type="EMBL" id="CP018308">
    <property type="protein sequence ID" value="ASI89218.1"/>
    <property type="molecule type" value="Genomic_DNA"/>
</dbReference>
<reference evidence="4" key="1">
    <citation type="submission" date="2016-12" db="EMBL/GenBank/DDBJ databases">
        <title>Comparative genomic analysis reveals the diversity, evolution, and environmental adaptation strategies of the genus Vibrio.</title>
        <authorList>
            <person name="Lin H."/>
            <person name="Wang X."/>
            <person name="Zhang X.-H."/>
        </authorList>
    </citation>
    <scope>NUCLEOTIDE SEQUENCE [LARGE SCALE GENOMIC DNA]</scope>
    <source>
        <strain evidence="4">QT6D1</strain>
    </source>
</reference>
<dbReference type="PANTHER" id="PTHR22916">
    <property type="entry name" value="GLYCOSYLTRANSFERASE"/>
    <property type="match status" value="1"/>
</dbReference>
<evidence type="ECO:0000256" key="1">
    <source>
        <dbReference type="SAM" id="Phobius"/>
    </source>
</evidence>
<dbReference type="GO" id="GO:0016758">
    <property type="term" value="F:hexosyltransferase activity"/>
    <property type="evidence" value="ECO:0007669"/>
    <property type="project" value="UniProtKB-ARBA"/>
</dbReference>
<dbReference type="CDD" id="cd00761">
    <property type="entry name" value="Glyco_tranf_GTA_type"/>
    <property type="match status" value="1"/>
</dbReference>
<evidence type="ECO:0000313" key="4">
    <source>
        <dbReference type="Proteomes" id="UP000197092"/>
    </source>
</evidence>
<dbReference type="PANTHER" id="PTHR22916:SF3">
    <property type="entry name" value="UDP-GLCNAC:BETAGAL BETA-1,3-N-ACETYLGLUCOSAMINYLTRANSFERASE-LIKE PROTEIN 1"/>
    <property type="match status" value="1"/>
</dbReference>
<dbReference type="SUPFAM" id="SSF53448">
    <property type="entry name" value="Nucleotide-diphospho-sugar transferases"/>
    <property type="match status" value="1"/>
</dbReference>
<keyword evidence="1" id="KW-0812">Transmembrane</keyword>
<dbReference type="InterPro" id="IPR001173">
    <property type="entry name" value="Glyco_trans_2-like"/>
</dbReference>
<organism evidence="3 4">
    <name type="scientific">Vibrio mediterranei</name>
    <dbReference type="NCBI Taxonomy" id="689"/>
    <lineage>
        <taxon>Bacteria</taxon>
        <taxon>Pseudomonadati</taxon>
        <taxon>Pseudomonadota</taxon>
        <taxon>Gammaproteobacteria</taxon>
        <taxon>Vibrionales</taxon>
        <taxon>Vibrionaceae</taxon>
        <taxon>Vibrio</taxon>
    </lineage>
</organism>
<evidence type="ECO:0000313" key="3">
    <source>
        <dbReference type="EMBL" id="ASI89218.1"/>
    </source>
</evidence>
<dbReference type="KEGG" id="vsh:BSZ05_05025"/>
<accession>A0AAN1KMC3</accession>
<proteinExistence type="predicted"/>
<name>A0AAN1KMC3_9VIBR</name>
<dbReference type="InterPro" id="IPR029044">
    <property type="entry name" value="Nucleotide-diphossugar_trans"/>
</dbReference>
<keyword evidence="1" id="KW-1133">Transmembrane helix</keyword>